<name>A0A560HIJ9_9PROT</name>
<dbReference type="AlphaFoldDB" id="A0A560HIJ9"/>
<protein>
    <submittedName>
        <fullName evidence="1">Uncharacterized protein</fullName>
    </submittedName>
</protein>
<proteinExistence type="predicted"/>
<dbReference type="EMBL" id="VITT01000059">
    <property type="protein sequence ID" value="TWB46282.1"/>
    <property type="molecule type" value="Genomic_DNA"/>
</dbReference>
<dbReference type="Proteomes" id="UP000318050">
    <property type="component" value="Unassembled WGS sequence"/>
</dbReference>
<comment type="caution">
    <text evidence="1">The sequence shown here is derived from an EMBL/GenBank/DDBJ whole genome shotgun (WGS) entry which is preliminary data.</text>
</comment>
<evidence type="ECO:0000313" key="2">
    <source>
        <dbReference type="Proteomes" id="UP000318050"/>
    </source>
</evidence>
<evidence type="ECO:0000313" key="1">
    <source>
        <dbReference type="EMBL" id="TWB46282.1"/>
    </source>
</evidence>
<organism evidence="1 2">
    <name type="scientific">Nitrospirillum amazonense</name>
    <dbReference type="NCBI Taxonomy" id="28077"/>
    <lineage>
        <taxon>Bacteria</taxon>
        <taxon>Pseudomonadati</taxon>
        <taxon>Pseudomonadota</taxon>
        <taxon>Alphaproteobacteria</taxon>
        <taxon>Rhodospirillales</taxon>
        <taxon>Azospirillaceae</taxon>
        <taxon>Nitrospirillum</taxon>
    </lineage>
</organism>
<reference evidence="1 2" key="1">
    <citation type="submission" date="2019-06" db="EMBL/GenBank/DDBJ databases">
        <title>Genomic Encyclopedia of Type Strains, Phase IV (KMG-V): Genome sequencing to study the core and pangenomes of soil and plant-associated prokaryotes.</title>
        <authorList>
            <person name="Whitman W."/>
        </authorList>
    </citation>
    <scope>NUCLEOTIDE SEQUENCE [LARGE SCALE GENOMIC DNA]</scope>
    <source>
        <strain evidence="1 2">BR 11140</strain>
    </source>
</reference>
<sequence>MSYTNSACTGFGNFGPDAQPPYPALFTRSAIPGAPPIQGTAAYSHRLVLGGTTLTLRADVRFFTAHNTSENSLFFFALSGADPYIRSKRALMFRGFMLRRSWIGLYDTARILR</sequence>
<gene>
    <name evidence="1" type="ORF">FBZ92_1593</name>
</gene>
<accession>A0A560HIJ9</accession>